<dbReference type="AlphaFoldDB" id="A0AAP7A4C9"/>
<evidence type="ECO:0000256" key="1">
    <source>
        <dbReference type="ARBA" id="ARBA00019435"/>
    </source>
</evidence>
<dbReference type="InterPro" id="IPR010982">
    <property type="entry name" value="Lambda_DNA-bd_dom_sf"/>
</dbReference>
<name>A0AAP7A4C9_PAEAL</name>
<evidence type="ECO:0000313" key="8">
    <source>
        <dbReference type="Proteomes" id="UP000552038"/>
    </source>
</evidence>
<evidence type="ECO:0000256" key="2">
    <source>
        <dbReference type="ARBA" id="ARBA00022491"/>
    </source>
</evidence>
<dbReference type="SUPFAM" id="SSF47413">
    <property type="entry name" value="lambda repressor-like DNA-binding domains"/>
    <property type="match status" value="1"/>
</dbReference>
<keyword evidence="3" id="KW-0805">Transcription regulation</keyword>
<evidence type="ECO:0000313" key="7">
    <source>
        <dbReference type="EMBL" id="NOJ73096.1"/>
    </source>
</evidence>
<sequence length="339" mass="38128">MATIRDVAKHAGVSAATVSRVINDTGYVHDDTRRKIENAIKELHYTPNEVARSLYKRKSRLIGFLLPDITNPFFPELARGVEDKMQENDFRIIFGNSDEDLKKEKEYIQTFVQNNVVGVIASTNHPDADIYRKLRIPVVFLDRTVDNRPSVYADGHEGGKIAAHEMIARGSRRITVMQGPASIRPAQDRYQGAIDVLNRHGMDYNVIQTTSFSFTEAGKWAKELFERYPDTDGIIASNDIVATAVLHEALRLGKNVPDDVQIIGFDDIPLSSLLTPALTTIRQPAYDMGSASADLLIQLLENENVDQKIIQMPVTFTERETMRKVGQHGKNYCSRKLID</sequence>
<dbReference type="InterPro" id="IPR028082">
    <property type="entry name" value="Peripla_BP_I"/>
</dbReference>
<dbReference type="RefSeq" id="WP_171418692.1">
    <property type="nucleotide sequence ID" value="NZ_JABFOR010000036.1"/>
</dbReference>
<evidence type="ECO:0000256" key="3">
    <source>
        <dbReference type="ARBA" id="ARBA00023015"/>
    </source>
</evidence>
<keyword evidence="4 7" id="KW-0238">DNA-binding</keyword>
<accession>A0AAP7A4C9</accession>
<evidence type="ECO:0000256" key="4">
    <source>
        <dbReference type="ARBA" id="ARBA00023125"/>
    </source>
</evidence>
<dbReference type="Pfam" id="PF13377">
    <property type="entry name" value="Peripla_BP_3"/>
    <property type="match status" value="1"/>
</dbReference>
<dbReference type="SMART" id="SM00354">
    <property type="entry name" value="HTH_LACI"/>
    <property type="match status" value="1"/>
</dbReference>
<dbReference type="CDD" id="cd06291">
    <property type="entry name" value="PBP1_Qymf-like"/>
    <property type="match status" value="1"/>
</dbReference>
<dbReference type="GO" id="GO:0000976">
    <property type="term" value="F:transcription cis-regulatory region binding"/>
    <property type="evidence" value="ECO:0007669"/>
    <property type="project" value="TreeGrafter"/>
</dbReference>
<keyword evidence="2" id="KW-0678">Repressor</keyword>
<keyword evidence="5" id="KW-0804">Transcription</keyword>
<dbReference type="SUPFAM" id="SSF53822">
    <property type="entry name" value="Periplasmic binding protein-like I"/>
    <property type="match status" value="1"/>
</dbReference>
<dbReference type="GO" id="GO:0003700">
    <property type="term" value="F:DNA-binding transcription factor activity"/>
    <property type="evidence" value="ECO:0007669"/>
    <property type="project" value="TreeGrafter"/>
</dbReference>
<dbReference type="FunFam" id="1.10.260.40:FF:000002">
    <property type="entry name" value="HTH-type transcriptional repressor PurR"/>
    <property type="match status" value="1"/>
</dbReference>
<dbReference type="CDD" id="cd01392">
    <property type="entry name" value="HTH_LacI"/>
    <property type="match status" value="1"/>
</dbReference>
<feature type="domain" description="HTH lacI-type" evidence="6">
    <location>
        <begin position="2"/>
        <end position="56"/>
    </location>
</feature>
<dbReference type="PANTHER" id="PTHR30146:SF95">
    <property type="entry name" value="RIBOSE OPERON REPRESSOR"/>
    <property type="match status" value="1"/>
</dbReference>
<evidence type="ECO:0000256" key="5">
    <source>
        <dbReference type="ARBA" id="ARBA00023163"/>
    </source>
</evidence>
<reference evidence="7 8" key="1">
    <citation type="submission" date="2020-05" db="EMBL/GenBank/DDBJ databases">
        <title>Whole genome sequencing and identification of novel metabolites from Paenibacillus alvei strain JR949.</title>
        <authorList>
            <person name="Rajendhran J."/>
            <person name="Sree Pranav P."/>
            <person name="Mahalakshmi B."/>
            <person name="Karthikeyan R."/>
        </authorList>
    </citation>
    <scope>NUCLEOTIDE SEQUENCE [LARGE SCALE GENOMIC DNA]</scope>
    <source>
        <strain evidence="7 8">JR949</strain>
    </source>
</reference>
<dbReference type="Proteomes" id="UP000552038">
    <property type="component" value="Unassembled WGS sequence"/>
</dbReference>
<dbReference type="Gene3D" id="1.10.260.40">
    <property type="entry name" value="lambda repressor-like DNA-binding domains"/>
    <property type="match status" value="1"/>
</dbReference>
<comment type="caution">
    <text evidence="7">The sequence shown here is derived from an EMBL/GenBank/DDBJ whole genome shotgun (WGS) entry which is preliminary data.</text>
</comment>
<dbReference type="PRINTS" id="PR00036">
    <property type="entry name" value="HTHLACI"/>
</dbReference>
<dbReference type="InterPro" id="IPR000843">
    <property type="entry name" value="HTH_LacI"/>
</dbReference>
<evidence type="ECO:0000259" key="6">
    <source>
        <dbReference type="PROSITE" id="PS50932"/>
    </source>
</evidence>
<dbReference type="Gene3D" id="3.40.50.2300">
    <property type="match status" value="2"/>
</dbReference>
<organism evidence="7 8">
    <name type="scientific">Paenibacillus alvei</name>
    <name type="common">Bacillus alvei</name>
    <dbReference type="NCBI Taxonomy" id="44250"/>
    <lineage>
        <taxon>Bacteria</taxon>
        <taxon>Bacillati</taxon>
        <taxon>Bacillota</taxon>
        <taxon>Bacilli</taxon>
        <taxon>Bacillales</taxon>
        <taxon>Paenibacillaceae</taxon>
        <taxon>Paenibacillus</taxon>
    </lineage>
</organism>
<gene>
    <name evidence="7" type="ORF">HMI46_21395</name>
</gene>
<dbReference type="PROSITE" id="PS00356">
    <property type="entry name" value="HTH_LACI_1"/>
    <property type="match status" value="1"/>
</dbReference>
<dbReference type="PROSITE" id="PS50932">
    <property type="entry name" value="HTH_LACI_2"/>
    <property type="match status" value="1"/>
</dbReference>
<proteinExistence type="predicted"/>
<dbReference type="InterPro" id="IPR046335">
    <property type="entry name" value="LacI/GalR-like_sensor"/>
</dbReference>
<dbReference type="Pfam" id="PF00356">
    <property type="entry name" value="LacI"/>
    <property type="match status" value="1"/>
</dbReference>
<protein>
    <recommendedName>
        <fullName evidence="1">Catabolite control protein A</fullName>
    </recommendedName>
</protein>
<dbReference type="PANTHER" id="PTHR30146">
    <property type="entry name" value="LACI-RELATED TRANSCRIPTIONAL REPRESSOR"/>
    <property type="match status" value="1"/>
</dbReference>
<dbReference type="EMBL" id="JABFOR010000036">
    <property type="protein sequence ID" value="NOJ73096.1"/>
    <property type="molecule type" value="Genomic_DNA"/>
</dbReference>